<name>A0A0B7H320_9FLAO</name>
<evidence type="ECO:0000259" key="1">
    <source>
        <dbReference type="Pfam" id="PF20240"/>
    </source>
</evidence>
<dbReference type="InterPro" id="IPR046532">
    <property type="entry name" value="DUF6597"/>
</dbReference>
<dbReference type="EMBL" id="CDOE01000041">
    <property type="protein sequence ID" value="CEN33740.1"/>
    <property type="molecule type" value="Genomic_DNA"/>
</dbReference>
<reference evidence="2 3" key="1">
    <citation type="submission" date="2015-01" db="EMBL/GenBank/DDBJ databases">
        <authorList>
            <person name="Xiang T."/>
            <person name="Song Y."/>
            <person name="Huang L."/>
            <person name="Wang B."/>
            <person name="Wu P."/>
        </authorList>
    </citation>
    <scope>NUCLEOTIDE SEQUENCE [LARGE SCALE GENOMIC DNA]</scope>
    <source>
        <strain evidence="2 3">Cc12</strain>
    </source>
</reference>
<dbReference type="Proteomes" id="UP000044026">
    <property type="component" value="Unassembled WGS sequence"/>
</dbReference>
<accession>A0A0B7H320</accession>
<feature type="domain" description="DUF6597" evidence="1">
    <location>
        <begin position="4"/>
        <end position="49"/>
    </location>
</feature>
<dbReference type="AlphaFoldDB" id="A0A0B7H320"/>
<dbReference type="Pfam" id="PF20240">
    <property type="entry name" value="DUF6597"/>
    <property type="match status" value="1"/>
</dbReference>
<evidence type="ECO:0000313" key="3">
    <source>
        <dbReference type="Proteomes" id="UP000044026"/>
    </source>
</evidence>
<sequence length="53" mass="6426">MKYREIKPNGFLNNFVQCFWYYETTNTALQHTILPDGYFDLIAEFEKRNIDNC</sequence>
<proteinExistence type="predicted"/>
<organism evidence="2 3">
    <name type="scientific">Capnocytophaga canimorsus</name>
    <dbReference type="NCBI Taxonomy" id="28188"/>
    <lineage>
        <taxon>Bacteria</taxon>
        <taxon>Pseudomonadati</taxon>
        <taxon>Bacteroidota</taxon>
        <taxon>Flavobacteriia</taxon>
        <taxon>Flavobacteriales</taxon>
        <taxon>Flavobacteriaceae</taxon>
        <taxon>Capnocytophaga</taxon>
    </lineage>
</organism>
<gene>
    <name evidence="2" type="ORF">CCAN12_460014</name>
</gene>
<protein>
    <recommendedName>
        <fullName evidence="1">DUF6597 domain-containing protein</fullName>
    </recommendedName>
</protein>
<evidence type="ECO:0000313" key="2">
    <source>
        <dbReference type="EMBL" id="CEN33740.1"/>
    </source>
</evidence>